<feature type="region of interest" description="Disordered" evidence="1">
    <location>
        <begin position="303"/>
        <end position="350"/>
    </location>
</feature>
<sequence>MTESIDLPTESFEFNKPWSFGSHALLSDDDRFYVYRLLECQKCRIRLVYHGVIARELSKRPENDSWQPIRSRHHFFQLTRLIRAVLIACKLQKNLYRTGGSICTSIPPLLGLPLSRPPRLRRWICQCHATDLFHYIFYADEDDVYDLHLNQVNSTKPAKWIHYVFPKGSSLLYEKSLSKFEKTTSVSQFRNSITCPSFSIPYEEFFQPSSGFGLLMGTAVVRKAVKLKYMTQEEIDDANRRFNEGYKDLDSVKHVVKEGKCVRFPKSSPVTRVHNLITYETACRYLRRDRCWELCFMTRLREGEDNTDEDGNDDGTESKSGVDEEQNLSVNPTSSSDLEEPISNKTRGEEATQVSKSVYFVGDNVNEVVLGEIHPTNASPDEGCVSESTLIEIELEAPKSTDMCETSCQSISSDIVALQNNSAVVNRRKGRRRRRRSDITCENVNKPKSSQISVSFPHGVVPPTSSFQGGSAATYIQQISTLLFDNLYSSPTETQPSAVKLVDEICISEVSQKS</sequence>
<evidence type="ECO:0000256" key="1">
    <source>
        <dbReference type="SAM" id="MobiDB-lite"/>
    </source>
</evidence>
<protein>
    <submittedName>
        <fullName evidence="4">ULP_PROTEASE domain-containing protein</fullName>
    </submittedName>
</protein>
<dbReference type="WBParaSite" id="HNAJ_0000766801-mRNA-1">
    <property type="protein sequence ID" value="HNAJ_0000766801-mRNA-1"/>
    <property type="gene ID" value="HNAJ_0000766801"/>
</dbReference>
<dbReference type="Proteomes" id="UP000278807">
    <property type="component" value="Unassembled WGS sequence"/>
</dbReference>
<reference evidence="2 3" key="2">
    <citation type="submission" date="2018-11" db="EMBL/GenBank/DDBJ databases">
        <authorList>
            <consortium name="Pathogen Informatics"/>
        </authorList>
    </citation>
    <scope>NUCLEOTIDE SEQUENCE [LARGE SCALE GENOMIC DNA]</scope>
</reference>
<reference evidence="4" key="1">
    <citation type="submission" date="2017-02" db="UniProtKB">
        <authorList>
            <consortium name="WormBaseParasite"/>
        </authorList>
    </citation>
    <scope>IDENTIFICATION</scope>
</reference>
<dbReference type="AlphaFoldDB" id="A0A0R3TKH1"/>
<feature type="compositionally biased region" description="Acidic residues" evidence="1">
    <location>
        <begin position="305"/>
        <end position="315"/>
    </location>
</feature>
<dbReference type="OrthoDB" id="6251695at2759"/>
<proteinExistence type="predicted"/>
<evidence type="ECO:0000313" key="3">
    <source>
        <dbReference type="Proteomes" id="UP000278807"/>
    </source>
</evidence>
<evidence type="ECO:0000313" key="2">
    <source>
        <dbReference type="EMBL" id="VDO03524.1"/>
    </source>
</evidence>
<name>A0A0R3TKH1_RODNA</name>
<evidence type="ECO:0000313" key="4">
    <source>
        <dbReference type="WBParaSite" id="HNAJ_0000766801-mRNA-1"/>
    </source>
</evidence>
<accession>A0A0R3TKH1</accession>
<keyword evidence="3" id="KW-1185">Reference proteome</keyword>
<gene>
    <name evidence="2" type="ORF">HNAJ_LOCUS7664</name>
</gene>
<feature type="compositionally biased region" description="Polar residues" evidence="1">
    <location>
        <begin position="327"/>
        <end position="336"/>
    </location>
</feature>
<organism evidence="4">
    <name type="scientific">Rodentolepis nana</name>
    <name type="common">Dwarf tapeworm</name>
    <name type="synonym">Hymenolepis nana</name>
    <dbReference type="NCBI Taxonomy" id="102285"/>
    <lineage>
        <taxon>Eukaryota</taxon>
        <taxon>Metazoa</taxon>
        <taxon>Spiralia</taxon>
        <taxon>Lophotrochozoa</taxon>
        <taxon>Platyhelminthes</taxon>
        <taxon>Cestoda</taxon>
        <taxon>Eucestoda</taxon>
        <taxon>Cyclophyllidea</taxon>
        <taxon>Hymenolepididae</taxon>
        <taxon>Rodentolepis</taxon>
    </lineage>
</organism>
<dbReference type="EMBL" id="UZAE01012099">
    <property type="protein sequence ID" value="VDO03524.1"/>
    <property type="molecule type" value="Genomic_DNA"/>
</dbReference>